<evidence type="ECO:0000256" key="1">
    <source>
        <dbReference type="SAM" id="SignalP"/>
    </source>
</evidence>
<comment type="caution">
    <text evidence="3">The sequence shown here is derived from an EMBL/GenBank/DDBJ whole genome shotgun (WGS) entry which is preliminary data.</text>
</comment>
<sequence>MIRLGWWSVATIMILALVAPASASSAPSTLATAERAAAPAVPATWVKAWSTKRSATVRAGGTAAVTATQLSAKGRAARAKVSYRWYVGRTATKATGRAYRVPTTAYGRLVRVRVAVTKPGRTARAKVISFGAATGIPQNANDLAAARAQILADTNAARAAEGKAPLAAMRTLDTVAQNWTQRMALSGTLAHNPSYWKQYPAGWSSAGENVAMGYVPRNVVSGWMGSEGHRANILGDFTHLGIGVVRTGNGTYWFTQNFAKY</sequence>
<organism evidence="3 4">
    <name type="scientific">Nocardioides caeni</name>
    <dbReference type="NCBI Taxonomy" id="574700"/>
    <lineage>
        <taxon>Bacteria</taxon>
        <taxon>Bacillati</taxon>
        <taxon>Actinomycetota</taxon>
        <taxon>Actinomycetes</taxon>
        <taxon>Propionibacteriales</taxon>
        <taxon>Nocardioidaceae</taxon>
        <taxon>Nocardioides</taxon>
    </lineage>
</organism>
<dbReference type="OrthoDB" id="68195at2"/>
<evidence type="ECO:0000313" key="3">
    <source>
        <dbReference type="EMBL" id="THV16135.1"/>
    </source>
</evidence>
<dbReference type="InterPro" id="IPR035940">
    <property type="entry name" value="CAP_sf"/>
</dbReference>
<gene>
    <name evidence="3" type="ORF">E9934_07360</name>
</gene>
<dbReference type="EMBL" id="STGW01000003">
    <property type="protein sequence ID" value="THV16135.1"/>
    <property type="molecule type" value="Genomic_DNA"/>
</dbReference>
<dbReference type="RefSeq" id="WP_136562230.1">
    <property type="nucleotide sequence ID" value="NZ_BAABLS010000010.1"/>
</dbReference>
<dbReference type="AlphaFoldDB" id="A0A4S8NIJ7"/>
<dbReference type="InterPro" id="IPR014044">
    <property type="entry name" value="CAP_dom"/>
</dbReference>
<dbReference type="Proteomes" id="UP000307087">
    <property type="component" value="Unassembled WGS sequence"/>
</dbReference>
<dbReference type="Pfam" id="PF00188">
    <property type="entry name" value="CAP"/>
    <property type="match status" value="1"/>
</dbReference>
<protein>
    <submittedName>
        <fullName evidence="3">CAP domain-containing protein</fullName>
    </submittedName>
</protein>
<feature type="domain" description="SCP" evidence="2">
    <location>
        <begin position="152"/>
        <end position="258"/>
    </location>
</feature>
<dbReference type="Gene3D" id="3.40.33.10">
    <property type="entry name" value="CAP"/>
    <property type="match status" value="1"/>
</dbReference>
<dbReference type="SUPFAM" id="SSF55797">
    <property type="entry name" value="PR-1-like"/>
    <property type="match status" value="1"/>
</dbReference>
<evidence type="ECO:0000259" key="2">
    <source>
        <dbReference type="Pfam" id="PF00188"/>
    </source>
</evidence>
<proteinExistence type="predicted"/>
<evidence type="ECO:0000313" key="4">
    <source>
        <dbReference type="Proteomes" id="UP000307087"/>
    </source>
</evidence>
<dbReference type="PANTHER" id="PTHR31157:SF1">
    <property type="entry name" value="SCP DOMAIN-CONTAINING PROTEIN"/>
    <property type="match status" value="1"/>
</dbReference>
<feature type="signal peptide" evidence="1">
    <location>
        <begin position="1"/>
        <end position="23"/>
    </location>
</feature>
<dbReference type="PANTHER" id="PTHR31157">
    <property type="entry name" value="SCP DOMAIN-CONTAINING PROTEIN"/>
    <property type="match status" value="1"/>
</dbReference>
<accession>A0A4S8NIJ7</accession>
<name>A0A4S8NIJ7_9ACTN</name>
<reference evidence="3 4" key="1">
    <citation type="journal article" date="2009" name="Int. J. Syst. Evol. Microbiol.">
        <title>Nocardioides caeni sp. nov., isolated from wastewater.</title>
        <authorList>
            <person name="Yoon J.H."/>
            <person name="Kang S.J."/>
            <person name="Park S."/>
            <person name="Kim W."/>
            <person name="Oh T.K."/>
        </authorList>
    </citation>
    <scope>NUCLEOTIDE SEQUENCE [LARGE SCALE GENOMIC DNA]</scope>
    <source>
        <strain evidence="3 4">DSM 23134</strain>
    </source>
</reference>
<keyword evidence="4" id="KW-1185">Reference proteome</keyword>
<keyword evidence="1" id="KW-0732">Signal</keyword>
<feature type="chain" id="PRO_5039569078" evidence="1">
    <location>
        <begin position="24"/>
        <end position="261"/>
    </location>
</feature>
<dbReference type="CDD" id="cd05379">
    <property type="entry name" value="CAP_bacterial"/>
    <property type="match status" value="1"/>
</dbReference>